<dbReference type="EMBL" id="GGEC01068236">
    <property type="protein sequence ID" value="MBX48720.1"/>
    <property type="molecule type" value="Transcribed_RNA"/>
</dbReference>
<proteinExistence type="predicted"/>
<accession>A0A2P2P1Y0</accession>
<evidence type="ECO:0000313" key="1">
    <source>
        <dbReference type="EMBL" id="MBX48720.1"/>
    </source>
</evidence>
<sequence>MGARGKYNIYYPVRVITVITNVLMSTAPCSPALYHDIHSPIPNMSNFEQNASGTRDHRAVNSSIFISFFFQGRALHA</sequence>
<dbReference type="AlphaFoldDB" id="A0A2P2P1Y0"/>
<protein>
    <submittedName>
        <fullName evidence="1">Uncharacterized protein</fullName>
    </submittedName>
</protein>
<name>A0A2P2P1Y0_RHIMU</name>
<reference evidence="1" key="1">
    <citation type="submission" date="2018-02" db="EMBL/GenBank/DDBJ databases">
        <title>Rhizophora mucronata_Transcriptome.</title>
        <authorList>
            <person name="Meera S.P."/>
            <person name="Sreeshan A."/>
            <person name="Augustine A."/>
        </authorList>
    </citation>
    <scope>NUCLEOTIDE SEQUENCE</scope>
    <source>
        <tissue evidence="1">Leaf</tissue>
    </source>
</reference>
<organism evidence="1">
    <name type="scientific">Rhizophora mucronata</name>
    <name type="common">Asiatic mangrove</name>
    <dbReference type="NCBI Taxonomy" id="61149"/>
    <lineage>
        <taxon>Eukaryota</taxon>
        <taxon>Viridiplantae</taxon>
        <taxon>Streptophyta</taxon>
        <taxon>Embryophyta</taxon>
        <taxon>Tracheophyta</taxon>
        <taxon>Spermatophyta</taxon>
        <taxon>Magnoliopsida</taxon>
        <taxon>eudicotyledons</taxon>
        <taxon>Gunneridae</taxon>
        <taxon>Pentapetalae</taxon>
        <taxon>rosids</taxon>
        <taxon>fabids</taxon>
        <taxon>Malpighiales</taxon>
        <taxon>Rhizophoraceae</taxon>
        <taxon>Rhizophora</taxon>
    </lineage>
</organism>